<dbReference type="Proteomes" id="UP000287033">
    <property type="component" value="Unassembled WGS sequence"/>
</dbReference>
<dbReference type="AlphaFoldDB" id="A0A401SH40"/>
<evidence type="ECO:0000313" key="3">
    <source>
        <dbReference type="Proteomes" id="UP000287033"/>
    </source>
</evidence>
<protein>
    <submittedName>
        <fullName evidence="2">Uncharacterized protein</fullName>
    </submittedName>
</protein>
<evidence type="ECO:0000313" key="2">
    <source>
        <dbReference type="EMBL" id="GCC29727.1"/>
    </source>
</evidence>
<keyword evidence="3" id="KW-1185">Reference proteome</keyword>
<organism evidence="2 3">
    <name type="scientific">Chiloscyllium punctatum</name>
    <name type="common">Brownbanded bambooshark</name>
    <name type="synonym">Hemiscyllium punctatum</name>
    <dbReference type="NCBI Taxonomy" id="137246"/>
    <lineage>
        <taxon>Eukaryota</taxon>
        <taxon>Metazoa</taxon>
        <taxon>Chordata</taxon>
        <taxon>Craniata</taxon>
        <taxon>Vertebrata</taxon>
        <taxon>Chondrichthyes</taxon>
        <taxon>Elasmobranchii</taxon>
        <taxon>Galeomorphii</taxon>
        <taxon>Galeoidea</taxon>
        <taxon>Orectolobiformes</taxon>
        <taxon>Hemiscylliidae</taxon>
        <taxon>Chiloscyllium</taxon>
    </lineage>
</organism>
<dbReference type="EMBL" id="BEZZ01000265">
    <property type="protein sequence ID" value="GCC29727.1"/>
    <property type="molecule type" value="Genomic_DNA"/>
</dbReference>
<feature type="region of interest" description="Disordered" evidence="1">
    <location>
        <begin position="1"/>
        <end position="68"/>
    </location>
</feature>
<reference evidence="2 3" key="1">
    <citation type="journal article" date="2018" name="Nat. Ecol. Evol.">
        <title>Shark genomes provide insights into elasmobranch evolution and the origin of vertebrates.</title>
        <authorList>
            <person name="Hara Y"/>
            <person name="Yamaguchi K"/>
            <person name="Onimaru K"/>
            <person name="Kadota M"/>
            <person name="Koyanagi M"/>
            <person name="Keeley SD"/>
            <person name="Tatsumi K"/>
            <person name="Tanaka K"/>
            <person name="Motone F"/>
            <person name="Kageyama Y"/>
            <person name="Nozu R"/>
            <person name="Adachi N"/>
            <person name="Nishimura O"/>
            <person name="Nakagawa R"/>
            <person name="Tanegashima C"/>
            <person name="Kiyatake I"/>
            <person name="Matsumoto R"/>
            <person name="Murakumo K"/>
            <person name="Nishida K"/>
            <person name="Terakita A"/>
            <person name="Kuratani S"/>
            <person name="Sato K"/>
            <person name="Hyodo S Kuraku.S."/>
        </authorList>
    </citation>
    <scope>NUCLEOTIDE SEQUENCE [LARGE SCALE GENOMIC DNA]</scope>
</reference>
<proteinExistence type="predicted"/>
<evidence type="ECO:0000256" key="1">
    <source>
        <dbReference type="SAM" id="MobiDB-lite"/>
    </source>
</evidence>
<gene>
    <name evidence="2" type="ORF">chiPu_0008169</name>
</gene>
<comment type="caution">
    <text evidence="2">The sequence shown here is derived from an EMBL/GenBank/DDBJ whole genome shotgun (WGS) entry which is preliminary data.</text>
</comment>
<accession>A0A401SH40</accession>
<feature type="compositionally biased region" description="Basic and acidic residues" evidence="1">
    <location>
        <begin position="38"/>
        <end position="49"/>
    </location>
</feature>
<name>A0A401SH40_CHIPU</name>
<sequence>MAAAAARTKAPGTSHEAGRPPIAAPGRAGAGAVAGEGRTWECDQRESKRGAGRSGQEITALPQAGGIE</sequence>